<evidence type="ECO:0000259" key="9">
    <source>
        <dbReference type="Pfam" id="PF13807"/>
    </source>
</evidence>
<keyword evidence="6" id="KW-0175">Coiled coil</keyword>
<dbReference type="InterPro" id="IPR003856">
    <property type="entry name" value="LPS_length_determ_N"/>
</dbReference>
<evidence type="ECO:0000259" key="8">
    <source>
        <dbReference type="Pfam" id="PF02706"/>
    </source>
</evidence>
<keyword evidence="3 7" id="KW-0812">Transmembrane</keyword>
<dbReference type="PANTHER" id="PTHR32309:SF31">
    <property type="entry name" value="CAPSULAR EXOPOLYSACCHARIDE FAMILY"/>
    <property type="match status" value="1"/>
</dbReference>
<evidence type="ECO:0000256" key="6">
    <source>
        <dbReference type="SAM" id="Coils"/>
    </source>
</evidence>
<dbReference type="Proteomes" id="UP000007030">
    <property type="component" value="Chromosome"/>
</dbReference>
<evidence type="ECO:0000256" key="5">
    <source>
        <dbReference type="ARBA" id="ARBA00023136"/>
    </source>
</evidence>
<protein>
    <submittedName>
        <fullName evidence="10">Lipopolysaccharide biosynthesis protein</fullName>
    </submittedName>
</protein>
<name>F2NN62_MARHT</name>
<dbReference type="HOGENOM" id="CLU_602444_0_0_0"/>
<keyword evidence="2" id="KW-1003">Cell membrane</keyword>
<feature type="transmembrane region" description="Helical" evidence="7">
    <location>
        <begin position="37"/>
        <end position="57"/>
    </location>
</feature>
<feature type="coiled-coil region" evidence="6">
    <location>
        <begin position="188"/>
        <end position="266"/>
    </location>
</feature>
<dbReference type="STRING" id="869210.Marky_2076"/>
<evidence type="ECO:0000256" key="7">
    <source>
        <dbReference type="SAM" id="Phobius"/>
    </source>
</evidence>
<keyword evidence="4 7" id="KW-1133">Transmembrane helix</keyword>
<evidence type="ECO:0000256" key="2">
    <source>
        <dbReference type="ARBA" id="ARBA00022475"/>
    </source>
</evidence>
<keyword evidence="5 7" id="KW-0472">Membrane</keyword>
<dbReference type="eggNOG" id="COG3206">
    <property type="taxonomic scope" value="Bacteria"/>
</dbReference>
<dbReference type="Pfam" id="PF02706">
    <property type="entry name" value="Wzz"/>
    <property type="match status" value="1"/>
</dbReference>
<dbReference type="PANTHER" id="PTHR32309">
    <property type="entry name" value="TYROSINE-PROTEIN KINASE"/>
    <property type="match status" value="1"/>
</dbReference>
<dbReference type="GO" id="GO:0005886">
    <property type="term" value="C:plasma membrane"/>
    <property type="evidence" value="ECO:0007669"/>
    <property type="project" value="UniProtKB-SubCell"/>
</dbReference>
<accession>F2NN62</accession>
<dbReference type="KEGG" id="mhd:Marky_2076"/>
<evidence type="ECO:0000256" key="4">
    <source>
        <dbReference type="ARBA" id="ARBA00022989"/>
    </source>
</evidence>
<dbReference type="EMBL" id="CP002630">
    <property type="protein sequence ID" value="AEB12801.1"/>
    <property type="molecule type" value="Genomic_DNA"/>
</dbReference>
<gene>
    <name evidence="10" type="ordered locus">Marky_2076</name>
</gene>
<comment type="subcellular location">
    <subcellularLocation>
        <location evidence="1">Cell membrane</location>
        <topology evidence="1">Multi-pass membrane protein</topology>
    </subcellularLocation>
</comment>
<dbReference type="InterPro" id="IPR032807">
    <property type="entry name" value="GNVR"/>
</dbReference>
<feature type="domain" description="Tyrosine-protein kinase G-rich" evidence="9">
    <location>
        <begin position="363"/>
        <end position="435"/>
    </location>
</feature>
<keyword evidence="11" id="KW-1185">Reference proteome</keyword>
<feature type="domain" description="Polysaccharide chain length determinant N-terminal" evidence="8">
    <location>
        <begin position="22"/>
        <end position="76"/>
    </location>
</feature>
<dbReference type="AlphaFoldDB" id="F2NN62"/>
<evidence type="ECO:0000313" key="10">
    <source>
        <dbReference type="EMBL" id="AEB12801.1"/>
    </source>
</evidence>
<evidence type="ECO:0000256" key="1">
    <source>
        <dbReference type="ARBA" id="ARBA00004651"/>
    </source>
</evidence>
<feature type="transmembrane region" description="Helical" evidence="7">
    <location>
        <begin position="415"/>
        <end position="435"/>
    </location>
</feature>
<evidence type="ECO:0000313" key="11">
    <source>
        <dbReference type="Proteomes" id="UP000007030"/>
    </source>
</evidence>
<organism evidence="10 11">
    <name type="scientific">Marinithermus hydrothermalis (strain DSM 14884 / JCM 11576 / T1)</name>
    <dbReference type="NCBI Taxonomy" id="869210"/>
    <lineage>
        <taxon>Bacteria</taxon>
        <taxon>Thermotogati</taxon>
        <taxon>Deinococcota</taxon>
        <taxon>Deinococci</taxon>
        <taxon>Thermales</taxon>
        <taxon>Thermaceae</taxon>
        <taxon>Marinithermus</taxon>
    </lineage>
</organism>
<feature type="coiled-coil region" evidence="6">
    <location>
        <begin position="326"/>
        <end position="381"/>
    </location>
</feature>
<reference evidence="10 11" key="1">
    <citation type="journal article" date="2012" name="Stand. Genomic Sci.">
        <title>Complete genome sequence of the aerobic, heterotroph Marinithermus hydrothermalis type strain (T1(T)) from a deep-sea hydrothermal vent chimney.</title>
        <authorList>
            <person name="Copeland A."/>
            <person name="Gu W."/>
            <person name="Yasawong M."/>
            <person name="Lapidus A."/>
            <person name="Lucas S."/>
            <person name="Deshpande S."/>
            <person name="Pagani I."/>
            <person name="Tapia R."/>
            <person name="Cheng J.F."/>
            <person name="Goodwin L.A."/>
            <person name="Pitluck S."/>
            <person name="Liolios K."/>
            <person name="Ivanova N."/>
            <person name="Mavromatis K."/>
            <person name="Mikhailova N."/>
            <person name="Pati A."/>
            <person name="Chen A."/>
            <person name="Palaniappan K."/>
            <person name="Land M."/>
            <person name="Pan C."/>
            <person name="Brambilla E.M."/>
            <person name="Rohde M."/>
            <person name="Tindall B.J."/>
            <person name="Sikorski J."/>
            <person name="Goker M."/>
            <person name="Detter J.C."/>
            <person name="Bristow J."/>
            <person name="Eisen J.A."/>
            <person name="Markowitz V."/>
            <person name="Hugenholtz P."/>
            <person name="Kyrpides N.C."/>
            <person name="Klenk H.P."/>
            <person name="Woyke T."/>
        </authorList>
    </citation>
    <scope>NUCLEOTIDE SEQUENCE [LARGE SCALE GENOMIC DNA]</scope>
    <source>
        <strain evidence="11">DSM 14884 / JCM 11576 / T1</strain>
    </source>
</reference>
<sequence>MNAVPARACYNCLMPEATSYPDEITLRDLVEVLKRRWRLLVAVPALAVAAAAAYLILWAKPAYEAAATVSISPLQVQARLEEKIQVEDQPFIGFSGYRSIAYSEPVLREVLAGLRQQDSMPEAWRDREDGELLESLADSLKLKDLSPKNAQAGLIVEHRAREGDPRLAAEIANLWVDATLRRVNAVPVERTRAVLEVLEERLSESEARYRKAQQAWEAFQRTSTLEQDQAALSAFTNERVRLEGELAQLRQNLAAIRARIQAVQAQLEGEPERLSLERSVFADPLATTLLGQRGVQEAAELRLVDQELNPVYVRLQQTLVDARTEEARLTAREAALQERLEELEARIADLKARVAEAQVRAQQVQEQLDLARSEYIALAQKRNDLRIEAASVQRSLAQVLAPAYPMFDPVAPKTALILALALVLGGMLALVWAFVADALQPAPEGANASHTMKA</sequence>
<dbReference type="Pfam" id="PF13807">
    <property type="entry name" value="GNVR"/>
    <property type="match status" value="1"/>
</dbReference>
<evidence type="ECO:0000256" key="3">
    <source>
        <dbReference type="ARBA" id="ARBA00022692"/>
    </source>
</evidence>
<dbReference type="InterPro" id="IPR050445">
    <property type="entry name" value="Bact_polysacc_biosynth/exp"/>
</dbReference>
<proteinExistence type="predicted"/>